<dbReference type="AlphaFoldDB" id="A0A923SQR5"/>
<dbReference type="PANTHER" id="PTHR34390">
    <property type="entry name" value="UPF0442 PROTEIN YJJB-RELATED"/>
    <property type="match status" value="1"/>
</dbReference>
<protein>
    <submittedName>
        <fullName evidence="9">Threonine/serine exporter family protein</fullName>
    </submittedName>
</protein>
<dbReference type="PANTHER" id="PTHR34390:SF2">
    <property type="entry name" value="SUCCINATE TRANSPORTER SUBUNIT YJJP-RELATED"/>
    <property type="match status" value="1"/>
</dbReference>
<evidence type="ECO:0000256" key="7">
    <source>
        <dbReference type="SAM" id="Phobius"/>
    </source>
</evidence>
<dbReference type="GO" id="GO:0022857">
    <property type="term" value="F:transmembrane transporter activity"/>
    <property type="evidence" value="ECO:0007669"/>
    <property type="project" value="InterPro"/>
</dbReference>
<comment type="subcellular location">
    <subcellularLocation>
        <location evidence="1">Cell membrane</location>
        <topology evidence="1">Multi-pass membrane protein</topology>
    </subcellularLocation>
</comment>
<evidence type="ECO:0000313" key="10">
    <source>
        <dbReference type="Proteomes" id="UP000644115"/>
    </source>
</evidence>
<dbReference type="Proteomes" id="UP000644115">
    <property type="component" value="Unassembled WGS sequence"/>
</dbReference>
<feature type="transmembrane region" description="Helical" evidence="7">
    <location>
        <begin position="169"/>
        <end position="190"/>
    </location>
</feature>
<keyword evidence="10" id="KW-1185">Reference proteome</keyword>
<dbReference type="Pfam" id="PF06738">
    <property type="entry name" value="ThrE"/>
    <property type="match status" value="1"/>
</dbReference>
<dbReference type="InterPro" id="IPR010619">
    <property type="entry name" value="ThrE-like_N"/>
</dbReference>
<gene>
    <name evidence="9" type="ORF">H8876_01385</name>
</gene>
<keyword evidence="5 7" id="KW-0472">Membrane</keyword>
<dbReference type="GO" id="GO:0005886">
    <property type="term" value="C:plasma membrane"/>
    <property type="evidence" value="ECO:0007669"/>
    <property type="project" value="UniProtKB-SubCell"/>
</dbReference>
<proteinExistence type="inferred from homology"/>
<dbReference type="RefSeq" id="WP_177265121.1">
    <property type="nucleotide sequence ID" value="NZ_JACRWC010000027.1"/>
</dbReference>
<evidence type="ECO:0000256" key="3">
    <source>
        <dbReference type="ARBA" id="ARBA00022692"/>
    </source>
</evidence>
<name>A0A923SQR5_9FIRM</name>
<feature type="transmembrane region" description="Helical" evidence="7">
    <location>
        <begin position="235"/>
        <end position="256"/>
    </location>
</feature>
<evidence type="ECO:0000313" key="9">
    <source>
        <dbReference type="EMBL" id="MBC5998675.1"/>
    </source>
</evidence>
<feature type="transmembrane region" description="Helical" evidence="7">
    <location>
        <begin position="196"/>
        <end position="214"/>
    </location>
</feature>
<comment type="similarity">
    <text evidence="6">Belongs to the ThrE exporter (TC 2.A.79) family.</text>
</comment>
<organism evidence="9 10">
    <name type="scientific">Lentihominibacter faecis</name>
    <dbReference type="NCBI Taxonomy" id="2764712"/>
    <lineage>
        <taxon>Bacteria</taxon>
        <taxon>Bacillati</taxon>
        <taxon>Bacillota</taxon>
        <taxon>Clostridia</taxon>
        <taxon>Peptostreptococcales</taxon>
        <taxon>Anaerovoracaceae</taxon>
        <taxon>Lentihominibacter</taxon>
    </lineage>
</organism>
<keyword evidence="3 7" id="KW-0812">Transmembrane</keyword>
<keyword evidence="2" id="KW-1003">Cell membrane</keyword>
<dbReference type="EMBL" id="JACRWC010000027">
    <property type="protein sequence ID" value="MBC5998675.1"/>
    <property type="molecule type" value="Genomic_DNA"/>
</dbReference>
<sequence length="261" mass="28398">MVNIFQKKVLILAIYAGEIMMKNGAEVYRVEDTITRICKACRMDHVEIFATPTGIFVSLDNGGEDDDPLTYVKRIDGIETDLNKISKINHFSREFTTTDLSVDDAMKQLKEIDETKPYPIPLRLLGAALVASFFSLIFGGAPVDFCVAFVVGMFAYAFSRFLGKFDINFFVRCFCSCAGAAFLALVASSWIDAAAYQPVIIGTLMIFVPGVAITNAIRDFLSGSMLSGICRMMEAFLIAVALAAGAGVVLKLWSVIGGVFG</sequence>
<feature type="domain" description="Threonine/serine exporter-like N-terminal" evidence="8">
    <location>
        <begin position="12"/>
        <end position="253"/>
    </location>
</feature>
<feature type="transmembrane region" description="Helical" evidence="7">
    <location>
        <begin position="124"/>
        <end position="157"/>
    </location>
</feature>
<keyword evidence="4 7" id="KW-1133">Transmembrane helix</keyword>
<evidence type="ECO:0000256" key="1">
    <source>
        <dbReference type="ARBA" id="ARBA00004651"/>
    </source>
</evidence>
<comment type="caution">
    <text evidence="9">The sequence shown here is derived from an EMBL/GenBank/DDBJ whole genome shotgun (WGS) entry which is preliminary data.</text>
</comment>
<evidence type="ECO:0000256" key="4">
    <source>
        <dbReference type="ARBA" id="ARBA00022989"/>
    </source>
</evidence>
<dbReference type="InterPro" id="IPR050539">
    <property type="entry name" value="ThrE_Dicarb/AminoAcid_Exp"/>
</dbReference>
<accession>A0A923SQR5</accession>
<evidence type="ECO:0000259" key="8">
    <source>
        <dbReference type="Pfam" id="PF06738"/>
    </source>
</evidence>
<evidence type="ECO:0000256" key="2">
    <source>
        <dbReference type="ARBA" id="ARBA00022475"/>
    </source>
</evidence>
<dbReference type="GO" id="GO:0015744">
    <property type="term" value="P:succinate transport"/>
    <property type="evidence" value="ECO:0007669"/>
    <property type="project" value="TreeGrafter"/>
</dbReference>
<reference evidence="9" key="1">
    <citation type="submission" date="2020-08" db="EMBL/GenBank/DDBJ databases">
        <authorList>
            <person name="Liu C."/>
            <person name="Sun Q."/>
        </authorList>
    </citation>
    <scope>NUCLEOTIDE SEQUENCE</scope>
    <source>
        <strain evidence="9">BX16</strain>
    </source>
</reference>
<evidence type="ECO:0000256" key="5">
    <source>
        <dbReference type="ARBA" id="ARBA00023136"/>
    </source>
</evidence>
<evidence type="ECO:0000256" key="6">
    <source>
        <dbReference type="ARBA" id="ARBA00034125"/>
    </source>
</evidence>